<evidence type="ECO:0000313" key="4">
    <source>
        <dbReference type="Proteomes" id="UP000639772"/>
    </source>
</evidence>
<dbReference type="OrthoDB" id="185373at2759"/>
<gene>
    <name evidence="3" type="ORF">HPP92_005952</name>
</gene>
<feature type="repeat" description="PPR" evidence="2">
    <location>
        <begin position="132"/>
        <end position="166"/>
    </location>
</feature>
<comment type="caution">
    <text evidence="3">The sequence shown here is derived from an EMBL/GenBank/DDBJ whole genome shotgun (WGS) entry which is preliminary data.</text>
</comment>
<sequence length="715" mass="79778">MNCVIQNSATCSLSPPLPPQALRRSRPFRVLVSIKAKVSSSLTSSYDSQTYLTQLSAVHCNAYSAQYSSLIQSCIDAHSFDAGKSIHARMVAEGFLPDTYLQTKILMLYARSGELGDVETARAMFDEMTERNSTAWNTMILAYSRGKDHGEVVRLFSEMMRDGASPAVAALVELDGGDLVAWNAVLGGYLKLSLREEACGTFLRSLRIGITPDHFTFAIVIQACGGLRSLSKGKQVHSNLIVRGYESDVFVGNSLIDMYANCGDGDSCRLVFELMTEKNQVSWNSVISSYVQLGCYEEALHLLSRMQVSGLQCDRFNLGSGLVACSALGDTKKGKQLHGYLVRRYLDTTVILGTAIVDMYSKCGSLEEAHHAFDRVDIKSDVSWNALISGYVQEQRSEEAIETYHRMRSSVPPDEYTYGSLLSLAANQENEDIGRQIHAYMIRDGSMLNAVVKTELVRMYARCGRLREAEVIFSCMQERNSYCWNCLIEGYEENGDYFHALHLFYQMQLNGVNPDSFFLSNALSICTTLSCIARGKQIHGFIIRNAIEDHGILRCMLVVMYAQCENMGYACKVYEKARDKDVFLHNTMISTFLNCGKVSEAGGMFDQMEEKSTVSWNIMLSGYSKAGLKDEMFRTFSRMTREGVNCESSTLVPLFNLCASLPALELGQMLHTVVIKRGLSLSSLILDSVIVDMYSKCGSLKEARMYLIAWKRKIL</sequence>
<protein>
    <recommendedName>
        <fullName evidence="5">Pentatricopeptide repeat-containing protein</fullName>
    </recommendedName>
</protein>
<dbReference type="Proteomes" id="UP000639772">
    <property type="component" value="Unassembled WGS sequence"/>
</dbReference>
<dbReference type="FunFam" id="1.25.40.10:FF:000344">
    <property type="entry name" value="Pentatricopeptide repeat-containing protein"/>
    <property type="match status" value="1"/>
</dbReference>
<evidence type="ECO:0000256" key="1">
    <source>
        <dbReference type="ARBA" id="ARBA00022737"/>
    </source>
</evidence>
<dbReference type="InterPro" id="IPR011990">
    <property type="entry name" value="TPR-like_helical_dom_sf"/>
</dbReference>
<organism evidence="3 4">
    <name type="scientific">Vanilla planifolia</name>
    <name type="common">Vanilla</name>
    <dbReference type="NCBI Taxonomy" id="51239"/>
    <lineage>
        <taxon>Eukaryota</taxon>
        <taxon>Viridiplantae</taxon>
        <taxon>Streptophyta</taxon>
        <taxon>Embryophyta</taxon>
        <taxon>Tracheophyta</taxon>
        <taxon>Spermatophyta</taxon>
        <taxon>Magnoliopsida</taxon>
        <taxon>Liliopsida</taxon>
        <taxon>Asparagales</taxon>
        <taxon>Orchidaceae</taxon>
        <taxon>Vanilloideae</taxon>
        <taxon>Vanilleae</taxon>
        <taxon>Vanilla</taxon>
    </lineage>
</organism>
<evidence type="ECO:0000256" key="2">
    <source>
        <dbReference type="PROSITE-ProRule" id="PRU00708"/>
    </source>
</evidence>
<dbReference type="PROSITE" id="PS51375">
    <property type="entry name" value="PPR"/>
    <property type="match status" value="7"/>
</dbReference>
<proteinExistence type="predicted"/>
<dbReference type="PANTHER" id="PTHR47926:SF347">
    <property type="entry name" value="PENTATRICOPEPTIDE REPEAT-CONTAINING PROTEIN"/>
    <property type="match status" value="1"/>
</dbReference>
<evidence type="ECO:0000313" key="3">
    <source>
        <dbReference type="EMBL" id="KAG0494958.1"/>
    </source>
</evidence>
<name>A0A835RZT3_VANPL</name>
<feature type="repeat" description="PPR" evidence="2">
    <location>
        <begin position="612"/>
        <end position="646"/>
    </location>
</feature>
<dbReference type="Pfam" id="PF01535">
    <property type="entry name" value="PPR"/>
    <property type="match status" value="6"/>
</dbReference>
<dbReference type="EMBL" id="JADCNM010000002">
    <property type="protein sequence ID" value="KAG0494958.1"/>
    <property type="molecule type" value="Genomic_DNA"/>
</dbReference>
<dbReference type="FunFam" id="1.25.40.10:FF:000073">
    <property type="entry name" value="Pentatricopeptide repeat-containing protein chloroplastic"/>
    <property type="match status" value="1"/>
</dbReference>
<evidence type="ECO:0008006" key="5">
    <source>
        <dbReference type="Google" id="ProtNLM"/>
    </source>
</evidence>
<dbReference type="PANTHER" id="PTHR47926">
    <property type="entry name" value="PENTATRICOPEPTIDE REPEAT-CONTAINING PROTEIN"/>
    <property type="match status" value="1"/>
</dbReference>
<keyword evidence="1" id="KW-0677">Repeat</keyword>
<feature type="repeat" description="PPR" evidence="2">
    <location>
        <begin position="178"/>
        <end position="212"/>
    </location>
</feature>
<dbReference type="GO" id="GO:0003723">
    <property type="term" value="F:RNA binding"/>
    <property type="evidence" value="ECO:0007669"/>
    <property type="project" value="InterPro"/>
</dbReference>
<dbReference type="InterPro" id="IPR046960">
    <property type="entry name" value="PPR_At4g14850-like_plant"/>
</dbReference>
<dbReference type="AlphaFoldDB" id="A0A835RZT3"/>
<feature type="repeat" description="PPR" evidence="2">
    <location>
        <begin position="480"/>
        <end position="514"/>
    </location>
</feature>
<dbReference type="FunFam" id="1.25.40.10:FF:000227">
    <property type="entry name" value="Pentatricopeptide repeat-containing protein At3g13880"/>
    <property type="match status" value="1"/>
</dbReference>
<dbReference type="NCBIfam" id="TIGR00756">
    <property type="entry name" value="PPR"/>
    <property type="match status" value="6"/>
</dbReference>
<reference evidence="3 4" key="1">
    <citation type="journal article" date="2020" name="Nat. Food">
        <title>A phased Vanilla planifolia genome enables genetic improvement of flavour and production.</title>
        <authorList>
            <person name="Hasing T."/>
            <person name="Tang H."/>
            <person name="Brym M."/>
            <person name="Khazi F."/>
            <person name="Huang T."/>
            <person name="Chambers A.H."/>
        </authorList>
    </citation>
    <scope>NUCLEOTIDE SEQUENCE [LARGE SCALE GENOMIC DNA]</scope>
    <source>
        <tissue evidence="3">Leaf</tissue>
    </source>
</reference>
<feature type="repeat" description="PPR" evidence="2">
    <location>
        <begin position="581"/>
        <end position="611"/>
    </location>
</feature>
<dbReference type="GO" id="GO:0009451">
    <property type="term" value="P:RNA modification"/>
    <property type="evidence" value="ECO:0007669"/>
    <property type="project" value="InterPro"/>
</dbReference>
<dbReference type="Pfam" id="PF13041">
    <property type="entry name" value="PPR_2"/>
    <property type="match status" value="2"/>
</dbReference>
<feature type="repeat" description="PPR" evidence="2">
    <location>
        <begin position="279"/>
        <end position="313"/>
    </location>
</feature>
<accession>A0A835RZT3</accession>
<dbReference type="Gene3D" id="1.25.40.10">
    <property type="entry name" value="Tetratricopeptide repeat domain"/>
    <property type="match status" value="5"/>
</dbReference>
<dbReference type="InterPro" id="IPR002885">
    <property type="entry name" value="PPR_rpt"/>
</dbReference>
<feature type="repeat" description="PPR" evidence="2">
    <location>
        <begin position="380"/>
        <end position="410"/>
    </location>
</feature>